<keyword evidence="2" id="KW-1185">Reference proteome</keyword>
<gene>
    <name evidence="1" type="ORF">L6452_28308</name>
</gene>
<reference evidence="1 2" key="2">
    <citation type="journal article" date="2022" name="Mol. Ecol. Resour.">
        <title>The genomes of chicory, endive, great burdock and yacon provide insights into Asteraceae paleo-polyploidization history and plant inulin production.</title>
        <authorList>
            <person name="Fan W."/>
            <person name="Wang S."/>
            <person name="Wang H."/>
            <person name="Wang A."/>
            <person name="Jiang F."/>
            <person name="Liu H."/>
            <person name="Zhao H."/>
            <person name="Xu D."/>
            <person name="Zhang Y."/>
        </authorList>
    </citation>
    <scope>NUCLEOTIDE SEQUENCE [LARGE SCALE GENOMIC DNA]</scope>
    <source>
        <strain evidence="2">cv. Niubang</strain>
    </source>
</reference>
<comment type="caution">
    <text evidence="1">The sequence shown here is derived from an EMBL/GenBank/DDBJ whole genome shotgun (WGS) entry which is preliminary data.</text>
</comment>
<proteinExistence type="predicted"/>
<reference evidence="2" key="1">
    <citation type="journal article" date="2022" name="Mol. Ecol. Resour.">
        <title>The genomes of chicory, endive, great burdock and yacon provide insights into Asteraceae palaeo-polyploidization history and plant inulin production.</title>
        <authorList>
            <person name="Fan W."/>
            <person name="Wang S."/>
            <person name="Wang H."/>
            <person name="Wang A."/>
            <person name="Jiang F."/>
            <person name="Liu H."/>
            <person name="Zhao H."/>
            <person name="Xu D."/>
            <person name="Zhang Y."/>
        </authorList>
    </citation>
    <scope>NUCLEOTIDE SEQUENCE [LARGE SCALE GENOMIC DNA]</scope>
    <source>
        <strain evidence="2">cv. Niubang</strain>
    </source>
</reference>
<evidence type="ECO:0000313" key="2">
    <source>
        <dbReference type="Proteomes" id="UP001055879"/>
    </source>
</evidence>
<dbReference type="Proteomes" id="UP001055879">
    <property type="component" value="Linkage Group LG09"/>
</dbReference>
<name>A0ACB9A2F6_ARCLA</name>
<sequence>MVLDGEKEESCLTWTRLIIDSGWETMVWDVHDRDEMFIDGYWWLDHWSSNGEQWRLNEDQSLVDAMVGRGERDVAG</sequence>
<evidence type="ECO:0000313" key="1">
    <source>
        <dbReference type="EMBL" id="KAI3702565.1"/>
    </source>
</evidence>
<accession>A0ACB9A2F6</accession>
<organism evidence="1 2">
    <name type="scientific">Arctium lappa</name>
    <name type="common">Greater burdock</name>
    <name type="synonym">Lappa major</name>
    <dbReference type="NCBI Taxonomy" id="4217"/>
    <lineage>
        <taxon>Eukaryota</taxon>
        <taxon>Viridiplantae</taxon>
        <taxon>Streptophyta</taxon>
        <taxon>Embryophyta</taxon>
        <taxon>Tracheophyta</taxon>
        <taxon>Spermatophyta</taxon>
        <taxon>Magnoliopsida</taxon>
        <taxon>eudicotyledons</taxon>
        <taxon>Gunneridae</taxon>
        <taxon>Pentapetalae</taxon>
        <taxon>asterids</taxon>
        <taxon>campanulids</taxon>
        <taxon>Asterales</taxon>
        <taxon>Asteraceae</taxon>
        <taxon>Carduoideae</taxon>
        <taxon>Cardueae</taxon>
        <taxon>Arctiinae</taxon>
        <taxon>Arctium</taxon>
    </lineage>
</organism>
<dbReference type="EMBL" id="CM042055">
    <property type="protein sequence ID" value="KAI3702565.1"/>
    <property type="molecule type" value="Genomic_DNA"/>
</dbReference>
<protein>
    <submittedName>
        <fullName evidence="1">Uncharacterized protein</fullName>
    </submittedName>
</protein>